<comment type="caution">
    <text evidence="1">The sequence shown here is derived from an EMBL/GenBank/DDBJ whole genome shotgun (WGS) entry which is preliminary data.</text>
</comment>
<proteinExistence type="predicted"/>
<evidence type="ECO:0000313" key="2">
    <source>
        <dbReference type="Proteomes" id="UP000179362"/>
    </source>
</evidence>
<accession>A0A1F6U6M0</accession>
<dbReference type="EMBL" id="MFTA01000012">
    <property type="protein sequence ID" value="OGI52969.1"/>
    <property type="molecule type" value="Genomic_DNA"/>
</dbReference>
<organism evidence="1 2">
    <name type="scientific">Candidatus Muproteobacteria bacterium RIFCSPHIGHO2_02_FULL_65_16</name>
    <dbReference type="NCBI Taxonomy" id="1817766"/>
    <lineage>
        <taxon>Bacteria</taxon>
        <taxon>Pseudomonadati</taxon>
        <taxon>Pseudomonadota</taxon>
        <taxon>Candidatus Muproteobacteria</taxon>
    </lineage>
</organism>
<protein>
    <submittedName>
        <fullName evidence="1">Uncharacterized protein</fullName>
    </submittedName>
</protein>
<gene>
    <name evidence="1" type="ORF">A3B81_04925</name>
</gene>
<reference evidence="1 2" key="1">
    <citation type="journal article" date="2016" name="Nat. Commun.">
        <title>Thousands of microbial genomes shed light on interconnected biogeochemical processes in an aquifer system.</title>
        <authorList>
            <person name="Anantharaman K."/>
            <person name="Brown C.T."/>
            <person name="Hug L.A."/>
            <person name="Sharon I."/>
            <person name="Castelle C.J."/>
            <person name="Probst A.J."/>
            <person name="Thomas B.C."/>
            <person name="Singh A."/>
            <person name="Wilkins M.J."/>
            <person name="Karaoz U."/>
            <person name="Brodie E.L."/>
            <person name="Williams K.H."/>
            <person name="Hubbard S.S."/>
            <person name="Banfield J.F."/>
        </authorList>
    </citation>
    <scope>NUCLEOTIDE SEQUENCE [LARGE SCALE GENOMIC DNA]</scope>
</reference>
<dbReference type="Proteomes" id="UP000179362">
    <property type="component" value="Unassembled WGS sequence"/>
</dbReference>
<sequence>MREVLFRLLTDPFHVGMADAWAWALSKHRQDWEQNAEATMFCLASDLVAAYEGLPVEARHKEIAKTAAQLARLIDGTPLAGIELIRIDDRFQTARAWEFARRDGGDVPADRPTLAGIARTLGEFLGELAEEAPALVASGVTVGNAKREEARRLYFVRYLDRALRKRYGCDPVKFIVPATVVAFGKFSPQQYYRNIKSQWRCSL</sequence>
<dbReference type="AlphaFoldDB" id="A0A1F6U6M0"/>
<name>A0A1F6U6M0_9PROT</name>
<evidence type="ECO:0000313" key="1">
    <source>
        <dbReference type="EMBL" id="OGI52969.1"/>
    </source>
</evidence>